<evidence type="ECO:0000256" key="4">
    <source>
        <dbReference type="PROSITE-ProRule" id="PRU00335"/>
    </source>
</evidence>
<gene>
    <name evidence="7" type="primary">fadR_7</name>
    <name evidence="7" type="ORF">NCTC1542_05303</name>
</gene>
<keyword evidence="2 4" id="KW-0238">DNA-binding</keyword>
<dbReference type="PANTHER" id="PTHR30055:SF234">
    <property type="entry name" value="HTH-TYPE TRANSCRIPTIONAL REGULATOR BETI"/>
    <property type="match status" value="1"/>
</dbReference>
<dbReference type="PRINTS" id="PR00455">
    <property type="entry name" value="HTHTETR"/>
</dbReference>
<dbReference type="GO" id="GO:0000976">
    <property type="term" value="F:transcription cis-regulatory region binding"/>
    <property type="evidence" value="ECO:0007669"/>
    <property type="project" value="TreeGrafter"/>
</dbReference>
<dbReference type="EMBL" id="UGQY01000004">
    <property type="protein sequence ID" value="SUA03816.1"/>
    <property type="molecule type" value="Genomic_DNA"/>
</dbReference>
<feature type="region of interest" description="Disordered" evidence="5">
    <location>
        <begin position="212"/>
        <end position="234"/>
    </location>
</feature>
<name>A0A378UZX9_MYCFO</name>
<evidence type="ECO:0000313" key="7">
    <source>
        <dbReference type="EMBL" id="SUA03816.1"/>
    </source>
</evidence>
<keyword evidence="3" id="KW-0804">Transcription</keyword>
<dbReference type="AlphaFoldDB" id="A0A378UZX9"/>
<dbReference type="SUPFAM" id="SSF46689">
    <property type="entry name" value="Homeodomain-like"/>
    <property type="match status" value="1"/>
</dbReference>
<proteinExistence type="predicted"/>
<dbReference type="GO" id="GO:0003700">
    <property type="term" value="F:DNA-binding transcription factor activity"/>
    <property type="evidence" value="ECO:0007669"/>
    <property type="project" value="TreeGrafter"/>
</dbReference>
<sequence>MVRAHYSVLMPDELGRRERKKELTRQALVDAAVRLFTERGYDQTGVADIAEAADVSKRTFFLHFPTKEDVLLGDAGTRADLAVRAVDERRPGMSIREVLEDVTRTMIANTASGDLVNGLAALRAQLVVTTPAVQSRVLHTVFTAQTRIAAALRDAYPETLDDIAAASIVGALTGAISAAAVASLQQGESAEQTRAAMHRAAEIALQYAESLDTAATSPHSAVPDSPRSKRRSTS</sequence>
<evidence type="ECO:0000256" key="3">
    <source>
        <dbReference type="ARBA" id="ARBA00023163"/>
    </source>
</evidence>
<dbReference type="InterPro" id="IPR009057">
    <property type="entry name" value="Homeodomain-like_sf"/>
</dbReference>
<evidence type="ECO:0000256" key="1">
    <source>
        <dbReference type="ARBA" id="ARBA00023015"/>
    </source>
</evidence>
<dbReference type="InterPro" id="IPR050109">
    <property type="entry name" value="HTH-type_TetR-like_transc_reg"/>
</dbReference>
<keyword evidence="1" id="KW-0805">Transcription regulation</keyword>
<dbReference type="Gene3D" id="1.10.357.10">
    <property type="entry name" value="Tetracycline Repressor, domain 2"/>
    <property type="match status" value="1"/>
</dbReference>
<evidence type="ECO:0000256" key="5">
    <source>
        <dbReference type="SAM" id="MobiDB-lite"/>
    </source>
</evidence>
<organism evidence="7 8">
    <name type="scientific">Mycolicibacterium fortuitum</name>
    <name type="common">Mycobacterium fortuitum</name>
    <dbReference type="NCBI Taxonomy" id="1766"/>
    <lineage>
        <taxon>Bacteria</taxon>
        <taxon>Bacillati</taxon>
        <taxon>Actinomycetota</taxon>
        <taxon>Actinomycetes</taxon>
        <taxon>Mycobacteriales</taxon>
        <taxon>Mycobacteriaceae</taxon>
        <taxon>Mycolicibacterium</taxon>
    </lineage>
</organism>
<accession>A0A378UZX9</accession>
<feature type="domain" description="HTH tetR-type" evidence="6">
    <location>
        <begin position="22"/>
        <end position="82"/>
    </location>
</feature>
<dbReference type="Proteomes" id="UP000255389">
    <property type="component" value="Unassembled WGS sequence"/>
</dbReference>
<evidence type="ECO:0000313" key="8">
    <source>
        <dbReference type="Proteomes" id="UP000255389"/>
    </source>
</evidence>
<dbReference type="PROSITE" id="PS50977">
    <property type="entry name" value="HTH_TETR_2"/>
    <property type="match status" value="1"/>
</dbReference>
<evidence type="ECO:0000256" key="2">
    <source>
        <dbReference type="ARBA" id="ARBA00023125"/>
    </source>
</evidence>
<reference evidence="7 8" key="1">
    <citation type="submission" date="2018-06" db="EMBL/GenBank/DDBJ databases">
        <authorList>
            <consortium name="Pathogen Informatics"/>
            <person name="Doyle S."/>
        </authorList>
    </citation>
    <scope>NUCLEOTIDE SEQUENCE [LARGE SCALE GENOMIC DNA]</scope>
    <source>
        <strain evidence="7 8">NCTC1542</strain>
    </source>
</reference>
<dbReference type="PANTHER" id="PTHR30055">
    <property type="entry name" value="HTH-TYPE TRANSCRIPTIONAL REGULATOR RUTR"/>
    <property type="match status" value="1"/>
</dbReference>
<dbReference type="Pfam" id="PF00440">
    <property type="entry name" value="TetR_N"/>
    <property type="match status" value="1"/>
</dbReference>
<protein>
    <submittedName>
        <fullName evidence="7">TetR family transcriptional regulator</fullName>
    </submittedName>
</protein>
<dbReference type="InterPro" id="IPR001647">
    <property type="entry name" value="HTH_TetR"/>
</dbReference>
<feature type="DNA-binding region" description="H-T-H motif" evidence="4">
    <location>
        <begin position="45"/>
        <end position="64"/>
    </location>
</feature>
<evidence type="ECO:0000259" key="6">
    <source>
        <dbReference type="PROSITE" id="PS50977"/>
    </source>
</evidence>